<dbReference type="Proteomes" id="UP000713596">
    <property type="component" value="Unassembled WGS sequence"/>
</dbReference>
<reference evidence="1" key="2">
    <citation type="submission" date="2021-04" db="EMBL/GenBank/DDBJ databases">
        <authorList>
            <person name="Gilroy R."/>
        </authorList>
    </citation>
    <scope>NUCLEOTIDE SEQUENCE</scope>
    <source>
        <strain evidence="1">B5_2728</strain>
    </source>
</reference>
<organism evidence="1 2">
    <name type="scientific">Candidatus Allofournierella pullistercoris</name>
    <dbReference type="NCBI Taxonomy" id="2838597"/>
    <lineage>
        <taxon>Bacteria</taxon>
        <taxon>Bacillati</taxon>
        <taxon>Bacillota</taxon>
        <taxon>Clostridia</taxon>
        <taxon>Eubacteriales</taxon>
        <taxon>Oscillospiraceae</taxon>
        <taxon>Allofournierella</taxon>
    </lineage>
</organism>
<reference evidence="1" key="1">
    <citation type="journal article" date="2021" name="PeerJ">
        <title>Extensive microbial diversity within the chicken gut microbiome revealed by metagenomics and culture.</title>
        <authorList>
            <person name="Gilroy R."/>
            <person name="Ravi A."/>
            <person name="Getino M."/>
            <person name="Pursley I."/>
            <person name="Horton D.L."/>
            <person name="Alikhan N.F."/>
            <person name="Baker D."/>
            <person name="Gharbi K."/>
            <person name="Hall N."/>
            <person name="Watson M."/>
            <person name="Adriaenssens E.M."/>
            <person name="Foster-Nyarko E."/>
            <person name="Jarju S."/>
            <person name="Secka A."/>
            <person name="Antonio M."/>
            <person name="Oren A."/>
            <person name="Chaudhuri R.R."/>
            <person name="La Ragione R."/>
            <person name="Hildebrand F."/>
            <person name="Pallen M.J."/>
        </authorList>
    </citation>
    <scope>NUCLEOTIDE SEQUENCE</scope>
    <source>
        <strain evidence="1">B5_2728</strain>
    </source>
</reference>
<sequence>MISSELILLLVAAGLVLVALAVFVWSMYHDSIQYERLEMSTPVFDRAGFSMDSLPQESYLRLERIYLLGRKVAQMEFFIQPQWTAWLRVAMHGQELRLEDWAMPEFDQLAMRVVDGVRVELRQEQNGAVLIQWEKDGFDYALYLPQTEMGLAGGMMEVFVTDSHAKYQ</sequence>
<accession>A0A948T1I7</accession>
<dbReference type="AlphaFoldDB" id="A0A948T1I7"/>
<evidence type="ECO:0000313" key="2">
    <source>
        <dbReference type="Proteomes" id="UP000713596"/>
    </source>
</evidence>
<protein>
    <submittedName>
        <fullName evidence="1">Uncharacterized protein</fullName>
    </submittedName>
</protein>
<name>A0A948T1I7_9FIRM</name>
<comment type="caution">
    <text evidence="1">The sequence shown here is derived from an EMBL/GenBank/DDBJ whole genome shotgun (WGS) entry which is preliminary data.</text>
</comment>
<gene>
    <name evidence="1" type="ORF">H9882_02025</name>
</gene>
<dbReference type="EMBL" id="JAHLFP010000014">
    <property type="protein sequence ID" value="MBU3805668.1"/>
    <property type="molecule type" value="Genomic_DNA"/>
</dbReference>
<proteinExistence type="predicted"/>
<evidence type="ECO:0000313" key="1">
    <source>
        <dbReference type="EMBL" id="MBU3805668.1"/>
    </source>
</evidence>